<dbReference type="EMBL" id="JBHUIP010000014">
    <property type="protein sequence ID" value="MFD2264826.1"/>
    <property type="molecule type" value="Genomic_DNA"/>
</dbReference>
<dbReference type="RefSeq" id="WP_379877960.1">
    <property type="nucleotide sequence ID" value="NZ_JBHUIP010000014.1"/>
</dbReference>
<dbReference type="Proteomes" id="UP001597295">
    <property type="component" value="Unassembled WGS sequence"/>
</dbReference>
<keyword evidence="1" id="KW-0812">Transmembrane</keyword>
<organism evidence="2 3">
    <name type="scientific">Lacibacterium aquatile</name>
    <dbReference type="NCBI Taxonomy" id="1168082"/>
    <lineage>
        <taxon>Bacteria</taxon>
        <taxon>Pseudomonadati</taxon>
        <taxon>Pseudomonadota</taxon>
        <taxon>Alphaproteobacteria</taxon>
        <taxon>Rhodospirillales</taxon>
        <taxon>Rhodospirillaceae</taxon>
    </lineage>
</organism>
<reference evidence="3" key="1">
    <citation type="journal article" date="2019" name="Int. J. Syst. Evol. Microbiol.">
        <title>The Global Catalogue of Microorganisms (GCM) 10K type strain sequencing project: providing services to taxonomists for standard genome sequencing and annotation.</title>
        <authorList>
            <consortium name="The Broad Institute Genomics Platform"/>
            <consortium name="The Broad Institute Genome Sequencing Center for Infectious Disease"/>
            <person name="Wu L."/>
            <person name="Ma J."/>
        </authorList>
    </citation>
    <scope>NUCLEOTIDE SEQUENCE [LARGE SCALE GENOMIC DNA]</scope>
    <source>
        <strain evidence="3">CGMCC 1.19062</strain>
    </source>
</reference>
<proteinExistence type="predicted"/>
<gene>
    <name evidence="2" type="ORF">ACFSM5_18110</name>
</gene>
<comment type="caution">
    <text evidence="2">The sequence shown here is derived from an EMBL/GenBank/DDBJ whole genome shotgun (WGS) entry which is preliminary data.</text>
</comment>
<evidence type="ECO:0000313" key="2">
    <source>
        <dbReference type="EMBL" id="MFD2264826.1"/>
    </source>
</evidence>
<evidence type="ECO:0000313" key="3">
    <source>
        <dbReference type="Proteomes" id="UP001597295"/>
    </source>
</evidence>
<evidence type="ECO:0000256" key="1">
    <source>
        <dbReference type="SAM" id="Phobius"/>
    </source>
</evidence>
<name>A0ABW5DXX3_9PROT</name>
<keyword evidence="1" id="KW-1133">Transmembrane helix</keyword>
<feature type="transmembrane region" description="Helical" evidence="1">
    <location>
        <begin position="39"/>
        <end position="59"/>
    </location>
</feature>
<accession>A0ABW5DXX3</accession>
<sequence length="87" mass="9410">MRIVIIILIPLLVPFLLYSIWSWYRGQKGLPAPTDGPPTIWLVVAGVGLLLLTLAAFSIQSTEGVGGTYVPPSVRPDGTFEPGHVIR</sequence>
<protein>
    <submittedName>
        <fullName evidence="2">Uncharacterized protein</fullName>
    </submittedName>
</protein>
<keyword evidence="1" id="KW-0472">Membrane</keyword>
<feature type="transmembrane region" description="Helical" evidence="1">
    <location>
        <begin position="5"/>
        <end position="24"/>
    </location>
</feature>
<keyword evidence="3" id="KW-1185">Reference proteome</keyword>